<comment type="similarity">
    <text evidence="1 6">Belongs to the peptidase S14 family.</text>
</comment>
<keyword evidence="8" id="KW-1185">Reference proteome</keyword>
<dbReference type="STRING" id="1588748.HMPREF3182_00816"/>
<evidence type="ECO:0000256" key="2">
    <source>
        <dbReference type="ARBA" id="ARBA00022490"/>
    </source>
</evidence>
<evidence type="ECO:0000313" key="7">
    <source>
        <dbReference type="EMBL" id="KXB91594.1"/>
    </source>
</evidence>
<sequence length="238" mass="26710">MKKFWYWNTHTDEETTHRTLFLQGVIAEESWLGDEITPKIFKEELENGTGDITVWLHSPGGDCIAAAQIYNMLLDYSGQVTVHIDGLAASAASVIAMAGSIVRMTPVSMLMIHNPMTIASGDTGDMQKAIDLLTEVKESIMNAYELKTGLARKEISELMDEETWMNAKKAISLGFADELVSRKDAWQQEGAVTDEMMYSEKQVQKILRNKLIPPYTPIRTGRSVEKLQKALQDQYMEG</sequence>
<dbReference type="InterPro" id="IPR001907">
    <property type="entry name" value="ClpP"/>
</dbReference>
<dbReference type="GO" id="GO:0006515">
    <property type="term" value="P:protein quality control for misfolded or incompletely synthesized proteins"/>
    <property type="evidence" value="ECO:0007669"/>
    <property type="project" value="TreeGrafter"/>
</dbReference>
<dbReference type="PANTHER" id="PTHR10381:SF70">
    <property type="entry name" value="ATP-DEPENDENT CLP PROTEASE PROTEOLYTIC SUBUNIT"/>
    <property type="match status" value="1"/>
</dbReference>
<dbReference type="GO" id="GO:0009368">
    <property type="term" value="C:endopeptidase Clp complex"/>
    <property type="evidence" value="ECO:0007669"/>
    <property type="project" value="TreeGrafter"/>
</dbReference>
<organism evidence="7 8">
    <name type="scientific">Megasphaera hutchinsoni</name>
    <dbReference type="NCBI Taxonomy" id="1588748"/>
    <lineage>
        <taxon>Bacteria</taxon>
        <taxon>Bacillati</taxon>
        <taxon>Bacillota</taxon>
        <taxon>Negativicutes</taxon>
        <taxon>Veillonellales</taxon>
        <taxon>Veillonellaceae</taxon>
        <taxon>Megasphaera</taxon>
    </lineage>
</organism>
<keyword evidence="3" id="KW-0645">Protease</keyword>
<evidence type="ECO:0000256" key="6">
    <source>
        <dbReference type="RuleBase" id="RU003567"/>
    </source>
</evidence>
<dbReference type="NCBIfam" id="NF045542">
    <property type="entry name" value="Clp_rel_HeadMat"/>
    <property type="match status" value="1"/>
</dbReference>
<dbReference type="GO" id="GO:0004252">
    <property type="term" value="F:serine-type endopeptidase activity"/>
    <property type="evidence" value="ECO:0007669"/>
    <property type="project" value="InterPro"/>
</dbReference>
<dbReference type="EMBL" id="LSDT01000029">
    <property type="protein sequence ID" value="KXB91594.1"/>
    <property type="molecule type" value="Genomic_DNA"/>
</dbReference>
<proteinExistence type="inferred from homology"/>
<dbReference type="RefSeq" id="WP_062485563.1">
    <property type="nucleotide sequence ID" value="NZ_KQ960941.1"/>
</dbReference>
<keyword evidence="4" id="KW-0378">Hydrolase</keyword>
<keyword evidence="2" id="KW-0963">Cytoplasm</keyword>
<reference evidence="8" key="1">
    <citation type="submission" date="2016-01" db="EMBL/GenBank/DDBJ databases">
        <authorList>
            <person name="Mitreva M."/>
            <person name="Pepin K.H."/>
            <person name="Mihindukulasuriya K.A."/>
            <person name="Fulton R."/>
            <person name="Fronick C."/>
            <person name="O'Laughlin M."/>
            <person name="Miner T."/>
            <person name="Herter B."/>
            <person name="Rosa B.A."/>
            <person name="Cordes M."/>
            <person name="Tomlinson C."/>
            <person name="Wollam A."/>
            <person name="Palsikar V.B."/>
            <person name="Mardis E.R."/>
            <person name="Wilson R.K."/>
        </authorList>
    </citation>
    <scope>NUCLEOTIDE SEQUENCE [LARGE SCALE GENOMIC DNA]</scope>
    <source>
        <strain evidence="8">KA00182</strain>
    </source>
</reference>
<evidence type="ECO:0000256" key="3">
    <source>
        <dbReference type="ARBA" id="ARBA00022670"/>
    </source>
</evidence>
<dbReference type="Gene3D" id="3.90.226.10">
    <property type="entry name" value="2-enoyl-CoA Hydratase, Chain A, domain 1"/>
    <property type="match status" value="1"/>
</dbReference>
<dbReference type="PATRIC" id="fig|1588748.3.peg.780"/>
<dbReference type="InterPro" id="IPR029045">
    <property type="entry name" value="ClpP/crotonase-like_dom_sf"/>
</dbReference>
<evidence type="ECO:0000313" key="8">
    <source>
        <dbReference type="Proteomes" id="UP000070160"/>
    </source>
</evidence>
<evidence type="ECO:0000256" key="1">
    <source>
        <dbReference type="ARBA" id="ARBA00007039"/>
    </source>
</evidence>
<comment type="caution">
    <text evidence="7">The sequence shown here is derived from an EMBL/GenBank/DDBJ whole genome shotgun (WGS) entry which is preliminary data.</text>
</comment>
<dbReference type="InterPro" id="IPR023562">
    <property type="entry name" value="ClpP/TepA"/>
</dbReference>
<dbReference type="SUPFAM" id="SSF52096">
    <property type="entry name" value="ClpP/crotonase"/>
    <property type="match status" value="1"/>
</dbReference>
<dbReference type="Proteomes" id="UP000070160">
    <property type="component" value="Unassembled WGS sequence"/>
</dbReference>
<evidence type="ECO:0000256" key="4">
    <source>
        <dbReference type="ARBA" id="ARBA00022801"/>
    </source>
</evidence>
<keyword evidence="5" id="KW-0720">Serine protease</keyword>
<dbReference type="Pfam" id="PF00574">
    <property type="entry name" value="CLP_protease"/>
    <property type="match status" value="1"/>
</dbReference>
<evidence type="ECO:0000256" key="5">
    <source>
        <dbReference type="ARBA" id="ARBA00022825"/>
    </source>
</evidence>
<gene>
    <name evidence="7" type="ORF">HMPREF3182_00816</name>
</gene>
<protein>
    <recommendedName>
        <fullName evidence="6">ATP-dependent Clp protease proteolytic subunit</fullName>
    </recommendedName>
</protein>
<name>A0A134CHK4_9FIRM</name>
<dbReference type="GO" id="GO:0051117">
    <property type="term" value="F:ATPase binding"/>
    <property type="evidence" value="ECO:0007669"/>
    <property type="project" value="TreeGrafter"/>
</dbReference>
<dbReference type="PANTHER" id="PTHR10381">
    <property type="entry name" value="ATP-DEPENDENT CLP PROTEASE PROTEOLYTIC SUBUNIT"/>
    <property type="match status" value="1"/>
</dbReference>
<dbReference type="CDD" id="cd07016">
    <property type="entry name" value="S14_ClpP_1"/>
    <property type="match status" value="1"/>
</dbReference>
<dbReference type="GO" id="GO:0004176">
    <property type="term" value="F:ATP-dependent peptidase activity"/>
    <property type="evidence" value="ECO:0007669"/>
    <property type="project" value="InterPro"/>
</dbReference>
<dbReference type="AlphaFoldDB" id="A0A134CHK4"/>
<dbReference type="PRINTS" id="PR00127">
    <property type="entry name" value="CLPPROTEASEP"/>
</dbReference>
<accession>A0A134CHK4</accession>